<keyword evidence="1" id="KW-1133">Transmembrane helix</keyword>
<name>A0A2T3XSJ9_9BURK</name>
<sequence length="238" mass="27132">MGGLHFVLFCCRQPEFRRARHKLSFLIDQATFVVRLGERIAINEMGLVMSKGATGLQDEQRKPNELLLLLTSWESLTVFLSSIAIPFVAPDDVLTRHAILAQFVDHMSMWFPAIKSHQALSQFPQVAGLYYSTMHLLTPLFVIYSYRMRIFYHSRMARQPVKSYFAAFLLTIISFGGLYITFFSSTPVQFESMPVADSKLNLALTGWVFGGGAWWWTIGTTLITFILIFKQIGVKKCQ</sequence>
<accession>A0A2T3XSJ9</accession>
<evidence type="ECO:0000313" key="2">
    <source>
        <dbReference type="EMBL" id="PTB19488.1"/>
    </source>
</evidence>
<organism evidence="2 3">
    <name type="scientific">Trinickia symbiotica</name>
    <dbReference type="NCBI Taxonomy" id="863227"/>
    <lineage>
        <taxon>Bacteria</taxon>
        <taxon>Pseudomonadati</taxon>
        <taxon>Pseudomonadota</taxon>
        <taxon>Betaproteobacteria</taxon>
        <taxon>Burkholderiales</taxon>
        <taxon>Burkholderiaceae</taxon>
        <taxon>Trinickia</taxon>
    </lineage>
</organism>
<keyword evidence="1" id="KW-0472">Membrane</keyword>
<dbReference type="EMBL" id="PYUC01000008">
    <property type="protein sequence ID" value="PTB19488.1"/>
    <property type="molecule type" value="Genomic_DNA"/>
</dbReference>
<reference evidence="2 3" key="1">
    <citation type="submission" date="2018-03" db="EMBL/GenBank/DDBJ databases">
        <title>Whole genome analyses suggest that Burkholderia sensu lato contains two further novel genera in the rhizoxinica-symbiotica group Mycetohabitans gen. nov., and Trinickia gen. nov.: implications for the evolution of diazotrophy and nodulation in the Burkholderiaceae.</title>
        <authorList>
            <person name="Estrada De Los Santos P."/>
            <person name="Palmer M."/>
            <person name="Chavez-Ramirez B."/>
            <person name="Steenkamp E.T."/>
            <person name="Hirsch A.M."/>
            <person name="Manyaka P."/>
            <person name="Maluk M."/>
            <person name="Lafos M."/>
            <person name="Crook M."/>
            <person name="Gross E."/>
            <person name="Simon M.F."/>
            <person name="Bueno Dos Reis Junior F."/>
            <person name="Poole P.S."/>
            <person name="Venter S.N."/>
            <person name="James E.K."/>
        </authorList>
    </citation>
    <scope>NUCLEOTIDE SEQUENCE [LARGE SCALE GENOMIC DNA]</scope>
    <source>
        <strain evidence="2 3">JPY-366</strain>
    </source>
</reference>
<keyword evidence="1" id="KW-0812">Transmembrane</keyword>
<dbReference type="Proteomes" id="UP000240638">
    <property type="component" value="Unassembled WGS sequence"/>
</dbReference>
<feature type="transmembrane region" description="Helical" evidence="1">
    <location>
        <begin position="66"/>
        <end position="89"/>
    </location>
</feature>
<gene>
    <name evidence="2" type="ORF">C9I57_17530</name>
</gene>
<protein>
    <submittedName>
        <fullName evidence="2">Uncharacterized protein</fullName>
    </submittedName>
</protein>
<dbReference type="AlphaFoldDB" id="A0A2T3XSJ9"/>
<feature type="transmembrane region" description="Helical" evidence="1">
    <location>
        <begin position="164"/>
        <end position="184"/>
    </location>
</feature>
<comment type="caution">
    <text evidence="2">The sequence shown here is derived from an EMBL/GenBank/DDBJ whole genome shotgun (WGS) entry which is preliminary data.</text>
</comment>
<feature type="transmembrane region" description="Helical" evidence="1">
    <location>
        <begin position="204"/>
        <end position="229"/>
    </location>
</feature>
<evidence type="ECO:0000256" key="1">
    <source>
        <dbReference type="SAM" id="Phobius"/>
    </source>
</evidence>
<evidence type="ECO:0000313" key="3">
    <source>
        <dbReference type="Proteomes" id="UP000240638"/>
    </source>
</evidence>
<proteinExistence type="predicted"/>
<feature type="transmembrane region" description="Helical" evidence="1">
    <location>
        <begin position="127"/>
        <end position="144"/>
    </location>
</feature>